<evidence type="ECO:0000313" key="2">
    <source>
        <dbReference type="EMBL" id="QPQ54575.1"/>
    </source>
</evidence>
<feature type="chain" id="PRO_5032882342" evidence="1">
    <location>
        <begin position="21"/>
        <end position="150"/>
    </location>
</feature>
<accession>A0A7T2GIN9</accession>
<proteinExistence type="predicted"/>
<reference evidence="2 3" key="1">
    <citation type="submission" date="2020-11" db="EMBL/GenBank/DDBJ databases">
        <title>Genome seq and assembly of Sphingosinicella sp.</title>
        <authorList>
            <person name="Chhetri G."/>
        </authorList>
    </citation>
    <scope>NUCLEOTIDE SEQUENCE [LARGE SCALE GENOMIC DNA]</scope>
    <source>
        <strain evidence="2 3">UDD2</strain>
    </source>
</reference>
<keyword evidence="3" id="KW-1185">Reference proteome</keyword>
<keyword evidence="1" id="KW-0732">Signal</keyword>
<protein>
    <submittedName>
        <fullName evidence="2">Uncharacterized protein</fullName>
    </submittedName>
</protein>
<dbReference type="AlphaFoldDB" id="A0A7T2GIN9"/>
<sequence length="150" mass="15851">MRFKTMLLVAAAGLTATAHAQNDDASMLSIAVNSPPGEILDRHESEGIISGSAVFTKKQESSGVKIIACAAPFDGCATKYEADDVTPAGTVAIYNLMVNGDRLFLFAWKDMDGDNQLSVGDYAGVANDGKDVSFVSNHRILLRPVTAADL</sequence>
<dbReference type="EMBL" id="CP065592">
    <property type="protein sequence ID" value="QPQ54575.1"/>
    <property type="molecule type" value="Genomic_DNA"/>
</dbReference>
<gene>
    <name evidence="2" type="ORF">IC614_09580</name>
</gene>
<evidence type="ECO:0000313" key="3">
    <source>
        <dbReference type="Proteomes" id="UP000594873"/>
    </source>
</evidence>
<feature type="signal peptide" evidence="1">
    <location>
        <begin position="1"/>
        <end position="20"/>
    </location>
</feature>
<name>A0A7T2GIN9_9SPHN</name>
<evidence type="ECO:0000256" key="1">
    <source>
        <dbReference type="SAM" id="SignalP"/>
    </source>
</evidence>
<dbReference type="Proteomes" id="UP000594873">
    <property type="component" value="Chromosome"/>
</dbReference>
<dbReference type="KEGG" id="sflv:IC614_09580"/>
<dbReference type="RefSeq" id="WP_200971101.1">
    <property type="nucleotide sequence ID" value="NZ_CP065592.1"/>
</dbReference>
<organism evidence="2 3">
    <name type="scientific">Allosphingosinicella flava</name>
    <dbReference type="NCBI Taxonomy" id="2771430"/>
    <lineage>
        <taxon>Bacteria</taxon>
        <taxon>Pseudomonadati</taxon>
        <taxon>Pseudomonadota</taxon>
        <taxon>Alphaproteobacteria</taxon>
        <taxon>Sphingomonadales</taxon>
        <taxon>Sphingomonadaceae</taxon>
        <taxon>Allosphingosinicella</taxon>
    </lineage>
</organism>